<protein>
    <submittedName>
        <fullName evidence="2">ABC transporter permease</fullName>
    </submittedName>
</protein>
<accession>A0A6B3NTC9</accession>
<proteinExistence type="predicted"/>
<feature type="transmembrane region" description="Helical" evidence="1">
    <location>
        <begin position="142"/>
        <end position="165"/>
    </location>
</feature>
<feature type="transmembrane region" description="Helical" evidence="1">
    <location>
        <begin position="107"/>
        <end position="130"/>
    </location>
</feature>
<dbReference type="PANTHER" id="PTHR30188">
    <property type="entry name" value="ABC TRANSPORTER PERMEASE PROTEIN-RELATED"/>
    <property type="match status" value="1"/>
</dbReference>
<organism evidence="2">
    <name type="scientific">Symploca sp. SIO1C4</name>
    <dbReference type="NCBI Taxonomy" id="2607765"/>
    <lineage>
        <taxon>Bacteria</taxon>
        <taxon>Bacillati</taxon>
        <taxon>Cyanobacteriota</taxon>
        <taxon>Cyanophyceae</taxon>
        <taxon>Coleofasciculales</taxon>
        <taxon>Coleofasciculaceae</taxon>
        <taxon>Symploca</taxon>
    </lineage>
</organism>
<dbReference type="InterPro" id="IPR030802">
    <property type="entry name" value="Permease_MalE"/>
</dbReference>
<dbReference type="AlphaFoldDB" id="A0A6B3NTC9"/>
<feature type="transmembrane region" description="Helical" evidence="1">
    <location>
        <begin position="83"/>
        <end position="101"/>
    </location>
</feature>
<dbReference type="EMBL" id="JAAHFQ010001258">
    <property type="protein sequence ID" value="NER32458.1"/>
    <property type="molecule type" value="Genomic_DNA"/>
</dbReference>
<sequence length="172" mass="17979">LAFCRELAPLLTAGILAGQVGSAFAAELGSMRVTEQIDALKMLRTNPIDYLVIPRVIACCLMLPVLNIFSLVTGIVGGGVVGVLFYGVRPAIFLASVHLFLGTSDLINVVLKGFIFGAVIAVISCSWGLTTTGGVKGVGRSATGAVVTSWVSIFAVDFFLSWALFQELGIAV</sequence>
<keyword evidence="1" id="KW-1133">Transmembrane helix</keyword>
<keyword evidence="1" id="KW-0812">Transmembrane</keyword>
<comment type="caution">
    <text evidence="2">The sequence shown here is derived from an EMBL/GenBank/DDBJ whole genome shotgun (WGS) entry which is preliminary data.</text>
</comment>
<dbReference type="PANTHER" id="PTHR30188:SF4">
    <property type="entry name" value="PROTEIN TRIGALACTOSYLDIACYLGLYCEROL 1, CHLOROPLASTIC"/>
    <property type="match status" value="1"/>
</dbReference>
<gene>
    <name evidence="2" type="ORF">F6J89_33920</name>
</gene>
<feature type="transmembrane region" description="Helical" evidence="1">
    <location>
        <begin position="52"/>
        <end position="76"/>
    </location>
</feature>
<keyword evidence="1" id="KW-0472">Membrane</keyword>
<evidence type="ECO:0000256" key="1">
    <source>
        <dbReference type="SAM" id="Phobius"/>
    </source>
</evidence>
<evidence type="ECO:0000313" key="2">
    <source>
        <dbReference type="EMBL" id="NER32458.1"/>
    </source>
</evidence>
<reference evidence="2" key="1">
    <citation type="submission" date="2019-11" db="EMBL/GenBank/DDBJ databases">
        <title>Genomic insights into an expanded diversity of filamentous marine cyanobacteria reveals the extraordinary biosynthetic potential of Moorea and Okeania.</title>
        <authorList>
            <person name="Ferreira Leao T."/>
            <person name="Wang M."/>
            <person name="Moss N."/>
            <person name="Da Silva R."/>
            <person name="Sanders J."/>
            <person name="Nurk S."/>
            <person name="Gurevich A."/>
            <person name="Humphrey G."/>
            <person name="Reher R."/>
            <person name="Zhu Q."/>
            <person name="Belda-Ferre P."/>
            <person name="Glukhov E."/>
            <person name="Rex R."/>
            <person name="Dorrestein P.C."/>
            <person name="Knight R."/>
            <person name="Pevzner P."/>
            <person name="Gerwick W.H."/>
            <person name="Gerwick L."/>
        </authorList>
    </citation>
    <scope>NUCLEOTIDE SEQUENCE</scope>
    <source>
        <strain evidence="2">SIO1C4</strain>
    </source>
</reference>
<name>A0A6B3NTC9_9CYAN</name>
<dbReference type="GO" id="GO:0005548">
    <property type="term" value="F:phospholipid transporter activity"/>
    <property type="evidence" value="ECO:0007669"/>
    <property type="project" value="TreeGrafter"/>
</dbReference>
<dbReference type="GO" id="GO:0043190">
    <property type="term" value="C:ATP-binding cassette (ABC) transporter complex"/>
    <property type="evidence" value="ECO:0007669"/>
    <property type="project" value="InterPro"/>
</dbReference>
<feature type="non-terminal residue" evidence="2">
    <location>
        <position position="1"/>
    </location>
</feature>
<dbReference type="Pfam" id="PF02405">
    <property type="entry name" value="MlaE"/>
    <property type="match status" value="1"/>
</dbReference>